<feature type="binding site" evidence="13">
    <location>
        <position position="143"/>
    </location>
    <ligand>
        <name>Mg(2+)</name>
        <dbReference type="ChEBI" id="CHEBI:18420"/>
    </ligand>
</feature>
<evidence type="ECO:0000256" key="2">
    <source>
        <dbReference type="ARBA" id="ARBA00008023"/>
    </source>
</evidence>
<evidence type="ECO:0000313" key="15">
    <source>
        <dbReference type="EMBL" id="VDN95922.1"/>
    </source>
</evidence>
<dbReference type="GO" id="GO:0009204">
    <property type="term" value="P:deoxyribonucleoside triphosphate catabolic process"/>
    <property type="evidence" value="ECO:0007669"/>
    <property type="project" value="UniProtKB-UniRule"/>
</dbReference>
<organism evidence="17">
    <name type="scientific">Rodentolepis nana</name>
    <name type="common">Dwarf tapeworm</name>
    <name type="synonym">Hymenolepis nana</name>
    <dbReference type="NCBI Taxonomy" id="102285"/>
    <lineage>
        <taxon>Eukaryota</taxon>
        <taxon>Metazoa</taxon>
        <taxon>Spiralia</taxon>
        <taxon>Lophotrochozoa</taxon>
        <taxon>Platyhelminthes</taxon>
        <taxon>Cestoda</taxon>
        <taxon>Eucestoda</taxon>
        <taxon>Cyclophyllidea</taxon>
        <taxon>Hymenolepididae</taxon>
        <taxon>Rodentolepis</taxon>
    </lineage>
</organism>
<dbReference type="EC" id="3.6.1.66" evidence="13"/>
<dbReference type="Gene3D" id="3.30.40.10">
    <property type="entry name" value="Zinc/RING finger domain, C3HC4 (zinc finger)"/>
    <property type="match status" value="1"/>
</dbReference>
<evidence type="ECO:0000256" key="1">
    <source>
        <dbReference type="ARBA" id="ARBA00004496"/>
    </source>
</evidence>
<comment type="similarity">
    <text evidence="2 13 14">Belongs to the HAM1 NTPase family.</text>
</comment>
<evidence type="ECO:0000256" key="5">
    <source>
        <dbReference type="ARBA" id="ARBA00022741"/>
    </source>
</evidence>
<keyword evidence="13" id="KW-0464">Manganese</keyword>
<evidence type="ECO:0000256" key="8">
    <source>
        <dbReference type="ARBA" id="ARBA00023080"/>
    </source>
</evidence>
<evidence type="ECO:0000313" key="16">
    <source>
        <dbReference type="Proteomes" id="UP000278807"/>
    </source>
</evidence>
<dbReference type="EMBL" id="UZAE01000014">
    <property type="protein sequence ID" value="VDN95922.1"/>
    <property type="molecule type" value="Genomic_DNA"/>
</dbReference>
<keyword evidence="5 13" id="KW-0547">Nucleotide-binding</keyword>
<feature type="binding site" evidence="13">
    <location>
        <position position="127"/>
    </location>
    <ligand>
        <name>ITP</name>
        <dbReference type="ChEBI" id="CHEBI:61402"/>
    </ligand>
</feature>
<evidence type="ECO:0000256" key="3">
    <source>
        <dbReference type="ARBA" id="ARBA00022490"/>
    </source>
</evidence>
<feature type="binding site" evidence="13">
    <location>
        <begin position="84"/>
        <end position="89"/>
    </location>
    <ligand>
        <name>ITP</name>
        <dbReference type="ChEBI" id="CHEBI:61402"/>
    </ligand>
</feature>
<keyword evidence="16" id="KW-1185">Reference proteome</keyword>
<dbReference type="GO" id="GO:0000166">
    <property type="term" value="F:nucleotide binding"/>
    <property type="evidence" value="ECO:0007669"/>
    <property type="project" value="UniProtKB-KW"/>
</dbReference>
<dbReference type="InterPro" id="IPR013083">
    <property type="entry name" value="Znf_RING/FYVE/PHD"/>
</dbReference>
<evidence type="ECO:0000256" key="14">
    <source>
        <dbReference type="RuleBase" id="RU003781"/>
    </source>
</evidence>
<dbReference type="NCBIfam" id="TIGR00042">
    <property type="entry name" value="RdgB/HAM1 family non-canonical purine NTP pyrophosphatase"/>
    <property type="match status" value="1"/>
</dbReference>
<feature type="binding site" evidence="13">
    <location>
        <begin position="255"/>
        <end position="256"/>
    </location>
    <ligand>
        <name>ITP</name>
        <dbReference type="ChEBI" id="CHEBI:61402"/>
    </ligand>
</feature>
<evidence type="ECO:0000256" key="7">
    <source>
        <dbReference type="ARBA" id="ARBA00022842"/>
    </source>
</evidence>
<comment type="catalytic activity">
    <reaction evidence="11">
        <text>dITP + H2O = dIMP + diphosphate + H(+)</text>
        <dbReference type="Rhea" id="RHEA:28342"/>
        <dbReference type="ChEBI" id="CHEBI:15377"/>
        <dbReference type="ChEBI" id="CHEBI:15378"/>
        <dbReference type="ChEBI" id="CHEBI:33019"/>
        <dbReference type="ChEBI" id="CHEBI:61194"/>
        <dbReference type="ChEBI" id="CHEBI:61382"/>
        <dbReference type="EC" id="3.6.1.66"/>
    </reaction>
    <physiologicalReaction direction="left-to-right" evidence="11">
        <dbReference type="Rhea" id="RHEA:28343"/>
    </physiologicalReaction>
</comment>
<evidence type="ECO:0000313" key="17">
    <source>
        <dbReference type="WBParaSite" id="HNAJ_0000006201-mRNA-1"/>
    </source>
</evidence>
<comment type="subcellular location">
    <subcellularLocation>
        <location evidence="1 13">Cytoplasm</location>
    </subcellularLocation>
</comment>
<keyword evidence="7 13" id="KW-0460">Magnesium</keyword>
<comment type="function">
    <text evidence="13">Pyrophosphatase that hydrolyzes non-canonical purine nucleotides such as inosine triphosphate (ITP), deoxyinosine triphosphate (dITP) or xanthosine 5'-triphosphate (XTP) to their respective monophosphate derivatives. The enzyme does not distinguish between the deoxy- and ribose forms. Probably excludes non-canonical purines from RNA and DNA precursor pools, thus preventing their incorporation into RNA and DNA and avoiding chromosomal lesions.</text>
</comment>
<protein>
    <recommendedName>
        <fullName evidence="13">Inosine triphosphate pyrophosphatase</fullName>
        <shortName evidence="13">ITPase</shortName>
        <shortName evidence="13">Inosine triphosphatase</shortName>
        <ecNumber evidence="13">3.6.1.66</ecNumber>
    </recommendedName>
    <alternativeName>
        <fullName evidence="13">Non-canonical purine NTP pyrophosphatase</fullName>
    </alternativeName>
    <alternativeName>
        <fullName evidence="13">Non-standard purine NTP pyrophosphatase</fullName>
    </alternativeName>
    <alternativeName>
        <fullName evidence="13">Nucleoside-triphosphate diphosphatase</fullName>
    </alternativeName>
    <alternativeName>
        <fullName evidence="13">Nucleoside-triphosphate pyrophosphatase</fullName>
        <shortName evidence="13">NTPase</shortName>
    </alternativeName>
    <alternativeName>
        <fullName evidence="13">XTP/dITP diphosphatase</fullName>
    </alternativeName>
</protein>
<dbReference type="WBParaSite" id="HNAJ_0000006201-mRNA-1">
    <property type="protein sequence ID" value="HNAJ_0000006201-mRNA-1"/>
    <property type="gene ID" value="HNAJ_0000006201"/>
</dbReference>
<proteinExistence type="inferred from homology"/>
<dbReference type="InterPro" id="IPR002637">
    <property type="entry name" value="RdgB/HAM1"/>
</dbReference>
<evidence type="ECO:0000256" key="4">
    <source>
        <dbReference type="ARBA" id="ARBA00022723"/>
    </source>
</evidence>
<gene>
    <name evidence="15" type="ORF">HNAJ_LOCUS63</name>
</gene>
<dbReference type="GO" id="GO:0035870">
    <property type="term" value="F:dITP diphosphatase activity"/>
    <property type="evidence" value="ECO:0007669"/>
    <property type="project" value="UniProtKB-UniRule"/>
</dbReference>
<evidence type="ECO:0000256" key="9">
    <source>
        <dbReference type="ARBA" id="ARBA00054940"/>
    </source>
</evidence>
<dbReference type="SUPFAM" id="SSF57903">
    <property type="entry name" value="FYVE/PHD zinc finger"/>
    <property type="match status" value="1"/>
</dbReference>
<dbReference type="CDD" id="cd00515">
    <property type="entry name" value="HAM1"/>
    <property type="match status" value="1"/>
</dbReference>
<dbReference type="HAMAP" id="MF_03148">
    <property type="entry name" value="HAM1_NTPase"/>
    <property type="match status" value="1"/>
</dbReference>
<dbReference type="AlphaFoldDB" id="A0A0R3SZX0"/>
<comment type="catalytic activity">
    <reaction evidence="13">
        <text>XTP + H2O = XMP + diphosphate + H(+)</text>
        <dbReference type="Rhea" id="RHEA:28610"/>
        <dbReference type="ChEBI" id="CHEBI:15377"/>
        <dbReference type="ChEBI" id="CHEBI:15378"/>
        <dbReference type="ChEBI" id="CHEBI:33019"/>
        <dbReference type="ChEBI" id="CHEBI:57464"/>
        <dbReference type="ChEBI" id="CHEBI:61314"/>
        <dbReference type="EC" id="3.6.1.66"/>
    </reaction>
</comment>
<sequence length="274" mass="29945">MPEIVCGRIGCRFPIKSDRIICSLCSANFHPSCSNLTPEEFGKESNSGNWRCSKCPCSTYANSSNDASPKRVIADSIFPISYVTGNPNKLRETIAVLGNEYAQLIKQHDADLPEYQGSSPEEIAVLKCRHAANLVDGPVLIEDTCLAFDALKGLPGPYIKWFIKAVGPDGLNKMLEGFRDGMPGGDYASAICTFAYTSGRGPEAEVKVLQGITRGRIVKPRGKSGFGFDPCFEPLDSQGLTYAELGSEEKNRISHRFKAVEKLKVLLNELSETR</sequence>
<evidence type="ECO:0000256" key="13">
    <source>
        <dbReference type="HAMAP-Rule" id="MF_03148"/>
    </source>
</evidence>
<dbReference type="Proteomes" id="UP000278807">
    <property type="component" value="Unassembled WGS sequence"/>
</dbReference>
<dbReference type="CDD" id="cd15489">
    <property type="entry name" value="PHD_SF"/>
    <property type="match status" value="1"/>
</dbReference>
<evidence type="ECO:0000256" key="10">
    <source>
        <dbReference type="ARBA" id="ARBA00093218"/>
    </source>
</evidence>
<keyword evidence="8 13" id="KW-0546">Nucleotide metabolism</keyword>
<evidence type="ECO:0000256" key="12">
    <source>
        <dbReference type="ARBA" id="ARBA00093271"/>
    </source>
</evidence>
<name>A0A0R3SZX0_RODNA</name>
<dbReference type="GO" id="GO:0009117">
    <property type="term" value="P:nucleotide metabolic process"/>
    <property type="evidence" value="ECO:0007669"/>
    <property type="project" value="UniProtKB-KW"/>
</dbReference>
<dbReference type="InterPro" id="IPR027502">
    <property type="entry name" value="ITPase"/>
</dbReference>
<feature type="binding site" evidence="13">
    <location>
        <position position="114"/>
    </location>
    <ligand>
        <name>Mg(2+)</name>
        <dbReference type="ChEBI" id="CHEBI:18420"/>
    </ligand>
</feature>
<accession>A0A0R3SZX0</accession>
<keyword evidence="4 13" id="KW-0479">Metal-binding</keyword>
<reference evidence="17" key="1">
    <citation type="submission" date="2017-02" db="UniProtKB">
        <authorList>
            <consortium name="WormBaseParasite"/>
        </authorList>
    </citation>
    <scope>IDENTIFICATION</scope>
</reference>
<evidence type="ECO:0000256" key="11">
    <source>
        <dbReference type="ARBA" id="ARBA00093255"/>
    </source>
</evidence>
<feature type="binding site" evidence="13">
    <location>
        <position position="250"/>
    </location>
    <ligand>
        <name>ITP</name>
        <dbReference type="ChEBI" id="CHEBI:61402"/>
    </ligand>
</feature>
<keyword evidence="3 13" id="KW-0963">Cytoplasm</keyword>
<dbReference type="Gene3D" id="3.90.950.10">
    <property type="match status" value="1"/>
</dbReference>
<dbReference type="PANTHER" id="PTHR11067:SF9">
    <property type="entry name" value="INOSINE TRIPHOSPHATE PYROPHOSPHATASE"/>
    <property type="match status" value="1"/>
</dbReference>
<dbReference type="Pfam" id="PF01725">
    <property type="entry name" value="Ham1p_like"/>
    <property type="match status" value="1"/>
</dbReference>
<dbReference type="GO" id="GO:0036220">
    <property type="term" value="F:ITP diphosphatase activity"/>
    <property type="evidence" value="ECO:0007669"/>
    <property type="project" value="UniProtKB-UniRule"/>
</dbReference>
<comment type="subunit">
    <text evidence="13">Homodimer.</text>
</comment>
<dbReference type="SUPFAM" id="SSF52972">
    <property type="entry name" value="ITPase-like"/>
    <property type="match status" value="1"/>
</dbReference>
<dbReference type="FunFam" id="3.90.950.10:FF:000003">
    <property type="entry name" value="Inosine triphosphate pyrophosphatase"/>
    <property type="match status" value="1"/>
</dbReference>
<dbReference type="OrthoDB" id="6288734at2759"/>
<dbReference type="InterPro" id="IPR029001">
    <property type="entry name" value="ITPase-like_fam"/>
</dbReference>
<dbReference type="GO" id="GO:0046872">
    <property type="term" value="F:metal ion binding"/>
    <property type="evidence" value="ECO:0007669"/>
    <property type="project" value="UniProtKB-KW"/>
</dbReference>
<dbReference type="GO" id="GO:0036222">
    <property type="term" value="F:XTP diphosphatase activity"/>
    <property type="evidence" value="ECO:0007669"/>
    <property type="project" value="UniProtKB-UniRule"/>
</dbReference>
<dbReference type="InterPro" id="IPR011011">
    <property type="entry name" value="Znf_FYVE_PHD"/>
</dbReference>
<dbReference type="PANTHER" id="PTHR11067">
    <property type="entry name" value="INOSINE TRIPHOSPHATE PYROPHOSPHATASE/HAM1 PROTEIN"/>
    <property type="match status" value="1"/>
</dbReference>
<keyword evidence="6 13" id="KW-0378">Hydrolase</keyword>
<comment type="function">
    <text evidence="9">Pyrophosphatase that hydrolyzes the non-canonical purine nucleotides inosine triphosphate (ITP), deoxyinosine triphosphate (dITP) as well as 2'-deoxy-N-6-hydroxylaminopurine triphosphate (dHAPTP) and xanthosine 5'-triphosphate (XTP) to their respective monophosphate derivatives. The enzyme does not distinguish between the deoxy- and ribose forms. Probably excludes non-canonical purines from RNA and DNA precursor pools, thus preventing their incorporation into RNA and DNA and avoiding chromosomal lesions.</text>
</comment>
<feature type="binding site" evidence="13">
    <location>
        <begin position="143"/>
        <end position="144"/>
    </location>
    <ligand>
        <name>ITP</name>
        <dbReference type="ChEBI" id="CHEBI:61402"/>
    </ligand>
</feature>
<comment type="cofactor">
    <cofactor evidence="13">
        <name>Mg(2+)</name>
        <dbReference type="ChEBI" id="CHEBI:18420"/>
    </cofactor>
    <cofactor evidence="13">
        <name>Mn(2+)</name>
        <dbReference type="ChEBI" id="CHEBI:29035"/>
    </cofactor>
    <text evidence="13">Binds 1 divalent metal cation per subunit; can use either Mg(2+) or Mn(2+).</text>
</comment>
<dbReference type="STRING" id="102285.A0A0R3SZX0"/>
<comment type="catalytic activity">
    <reaction evidence="12">
        <text>N(6)-hydroxy-dATP + H2O = N(6)-hydroxy-dAMP + diphosphate + H(+)</text>
        <dbReference type="Rhea" id="RHEA:83971"/>
        <dbReference type="ChEBI" id="CHEBI:15377"/>
        <dbReference type="ChEBI" id="CHEBI:15378"/>
        <dbReference type="ChEBI" id="CHEBI:33019"/>
        <dbReference type="ChEBI" id="CHEBI:233529"/>
        <dbReference type="ChEBI" id="CHEBI:233530"/>
    </reaction>
    <physiologicalReaction direction="left-to-right" evidence="12">
        <dbReference type="Rhea" id="RHEA:83972"/>
    </physiologicalReaction>
</comment>
<reference evidence="15 16" key="2">
    <citation type="submission" date="2018-11" db="EMBL/GenBank/DDBJ databases">
        <authorList>
            <consortium name="Pathogen Informatics"/>
        </authorList>
    </citation>
    <scope>NUCLEOTIDE SEQUENCE [LARGE SCALE GENOMIC DNA]</scope>
</reference>
<comment type="caution">
    <text evidence="13">Lacks conserved residue(s) required for the propagation of feature annotation.</text>
</comment>
<dbReference type="GO" id="GO:0005737">
    <property type="term" value="C:cytoplasm"/>
    <property type="evidence" value="ECO:0007669"/>
    <property type="project" value="UniProtKB-SubCell"/>
</dbReference>
<evidence type="ECO:0000256" key="6">
    <source>
        <dbReference type="ARBA" id="ARBA00022801"/>
    </source>
</evidence>
<comment type="catalytic activity">
    <reaction evidence="10">
        <text>ITP + H2O = IMP + diphosphate + H(+)</text>
        <dbReference type="Rhea" id="RHEA:29399"/>
        <dbReference type="ChEBI" id="CHEBI:15377"/>
        <dbReference type="ChEBI" id="CHEBI:15378"/>
        <dbReference type="ChEBI" id="CHEBI:33019"/>
        <dbReference type="ChEBI" id="CHEBI:58053"/>
        <dbReference type="ChEBI" id="CHEBI:61402"/>
        <dbReference type="EC" id="3.6.1.66"/>
    </reaction>
    <physiologicalReaction direction="left-to-right" evidence="10">
        <dbReference type="Rhea" id="RHEA:29400"/>
    </physiologicalReaction>
</comment>